<accession>A0ABP6ST97</accession>
<keyword evidence="1" id="KW-0472">Membrane</keyword>
<reference evidence="3" key="1">
    <citation type="journal article" date="2019" name="Int. J. Syst. Evol. Microbiol.">
        <title>The Global Catalogue of Microorganisms (GCM) 10K type strain sequencing project: providing services to taxonomists for standard genome sequencing and annotation.</title>
        <authorList>
            <consortium name="The Broad Institute Genomics Platform"/>
            <consortium name="The Broad Institute Genome Sequencing Center for Infectious Disease"/>
            <person name="Wu L."/>
            <person name="Ma J."/>
        </authorList>
    </citation>
    <scope>NUCLEOTIDE SEQUENCE [LARGE SCALE GENOMIC DNA]</scope>
    <source>
        <strain evidence="3">JCM 9458</strain>
    </source>
</reference>
<dbReference type="EMBL" id="BAAAYN010000006">
    <property type="protein sequence ID" value="GAA3383846.1"/>
    <property type="molecule type" value="Genomic_DNA"/>
</dbReference>
<dbReference type="RefSeq" id="WP_345726887.1">
    <property type="nucleotide sequence ID" value="NZ_BAAAYN010000006.1"/>
</dbReference>
<sequence>MSEEAVPEGGSPVRPAHLEIARLWLAARGLTDVPPPLLAARLTARRRARLAASVLLAVFLCAAALVYVSALPIRPADDELGTQRRWALVVLTVLVAGVVLGLSLLDRWVRRVDQQAGAELPRRATHSVRPGWRTVLGVPRAALLAITYAAAAVLALVALTVRDGAAKYAAVILLIGLCGVGAGTAVQLRHVFTHPVVADDEDSLKADFLMRVEDAREVALPTVVWSLPIVSVFDTGLDPWNTGWLVFMILSIIALLLITAWEGRRALAAQHASSAR</sequence>
<dbReference type="Proteomes" id="UP001501676">
    <property type="component" value="Unassembled WGS sequence"/>
</dbReference>
<feature type="transmembrane region" description="Helical" evidence="1">
    <location>
        <begin position="141"/>
        <end position="159"/>
    </location>
</feature>
<evidence type="ECO:0000313" key="2">
    <source>
        <dbReference type="EMBL" id="GAA3383846.1"/>
    </source>
</evidence>
<keyword evidence="1" id="KW-0812">Transmembrane</keyword>
<evidence type="ECO:0000313" key="3">
    <source>
        <dbReference type="Proteomes" id="UP001501676"/>
    </source>
</evidence>
<feature type="transmembrane region" description="Helical" evidence="1">
    <location>
        <begin position="85"/>
        <end position="105"/>
    </location>
</feature>
<feature type="transmembrane region" description="Helical" evidence="1">
    <location>
        <begin position="243"/>
        <end position="261"/>
    </location>
</feature>
<evidence type="ECO:0000256" key="1">
    <source>
        <dbReference type="SAM" id="Phobius"/>
    </source>
</evidence>
<gene>
    <name evidence="2" type="ORF">GCM10020369_11320</name>
</gene>
<protein>
    <recommendedName>
        <fullName evidence="4">ABC transporter permease</fullName>
    </recommendedName>
</protein>
<organism evidence="2 3">
    <name type="scientific">Cryptosporangium minutisporangium</name>
    <dbReference type="NCBI Taxonomy" id="113569"/>
    <lineage>
        <taxon>Bacteria</taxon>
        <taxon>Bacillati</taxon>
        <taxon>Actinomycetota</taxon>
        <taxon>Actinomycetes</taxon>
        <taxon>Cryptosporangiales</taxon>
        <taxon>Cryptosporangiaceae</taxon>
        <taxon>Cryptosporangium</taxon>
    </lineage>
</organism>
<keyword evidence="1" id="KW-1133">Transmembrane helix</keyword>
<evidence type="ECO:0008006" key="4">
    <source>
        <dbReference type="Google" id="ProtNLM"/>
    </source>
</evidence>
<feature type="transmembrane region" description="Helical" evidence="1">
    <location>
        <begin position="165"/>
        <end position="186"/>
    </location>
</feature>
<feature type="transmembrane region" description="Helical" evidence="1">
    <location>
        <begin position="50"/>
        <end position="73"/>
    </location>
</feature>
<keyword evidence="3" id="KW-1185">Reference proteome</keyword>
<name>A0ABP6ST97_9ACTN</name>
<proteinExistence type="predicted"/>
<comment type="caution">
    <text evidence="2">The sequence shown here is derived from an EMBL/GenBank/DDBJ whole genome shotgun (WGS) entry which is preliminary data.</text>
</comment>